<evidence type="ECO:0008006" key="3">
    <source>
        <dbReference type="Google" id="ProtNLM"/>
    </source>
</evidence>
<dbReference type="Proteomes" id="UP001157109">
    <property type="component" value="Unassembled WGS sequence"/>
</dbReference>
<accession>A0ABQ6HSM2</accession>
<sequence>MPIAIADRVGVERGVDWIGGSTIIGADGYLLTPLQLGAEGIVAADVTLDGATSIGPHNDALADRRPELYGER</sequence>
<proteinExistence type="predicted"/>
<reference evidence="2" key="1">
    <citation type="journal article" date="2019" name="Int. J. Syst. Evol. Microbiol.">
        <title>The Global Catalogue of Microorganisms (GCM) 10K type strain sequencing project: providing services to taxonomists for standard genome sequencing and annotation.</title>
        <authorList>
            <consortium name="The Broad Institute Genomics Platform"/>
            <consortium name="The Broad Institute Genome Sequencing Center for Infectious Disease"/>
            <person name="Wu L."/>
            <person name="Ma J."/>
        </authorList>
    </citation>
    <scope>NUCLEOTIDE SEQUENCE [LARGE SCALE GENOMIC DNA]</scope>
    <source>
        <strain evidence="2">NBRC 105830</strain>
    </source>
</reference>
<comment type="caution">
    <text evidence="1">The sequence shown here is derived from an EMBL/GenBank/DDBJ whole genome shotgun (WGS) entry which is preliminary data.</text>
</comment>
<evidence type="ECO:0000313" key="2">
    <source>
        <dbReference type="Proteomes" id="UP001157109"/>
    </source>
</evidence>
<dbReference type="InterPro" id="IPR036526">
    <property type="entry name" value="C-N_Hydrolase_sf"/>
</dbReference>
<gene>
    <name evidence="1" type="ORF">GCM10025862_34950</name>
</gene>
<keyword evidence="2" id="KW-1185">Reference proteome</keyword>
<organism evidence="1 2">
    <name type="scientific">Arsenicicoccus piscis</name>
    <dbReference type="NCBI Taxonomy" id="673954"/>
    <lineage>
        <taxon>Bacteria</taxon>
        <taxon>Bacillati</taxon>
        <taxon>Actinomycetota</taxon>
        <taxon>Actinomycetes</taxon>
        <taxon>Micrococcales</taxon>
        <taxon>Intrasporangiaceae</taxon>
        <taxon>Arsenicicoccus</taxon>
    </lineage>
</organism>
<protein>
    <recommendedName>
        <fullName evidence="3">CN hydrolase domain-containing protein</fullName>
    </recommendedName>
</protein>
<dbReference type="Gene3D" id="3.60.110.10">
    <property type="entry name" value="Carbon-nitrogen hydrolase"/>
    <property type="match status" value="1"/>
</dbReference>
<evidence type="ECO:0000313" key="1">
    <source>
        <dbReference type="EMBL" id="GMA21474.1"/>
    </source>
</evidence>
<dbReference type="SUPFAM" id="SSF56317">
    <property type="entry name" value="Carbon-nitrogen hydrolase"/>
    <property type="match status" value="1"/>
</dbReference>
<dbReference type="EMBL" id="BSUJ01000001">
    <property type="protein sequence ID" value="GMA21474.1"/>
    <property type="molecule type" value="Genomic_DNA"/>
</dbReference>
<name>A0ABQ6HSM2_9MICO</name>